<dbReference type="STRING" id="99656.SAMN05421659_10296"/>
<dbReference type="GO" id="GO:0008270">
    <property type="term" value="F:zinc ion binding"/>
    <property type="evidence" value="ECO:0007669"/>
    <property type="project" value="UniProtKB-UniRule"/>
</dbReference>
<keyword evidence="9 12" id="KW-0238">DNA-binding</keyword>
<dbReference type="InterPro" id="IPR005259">
    <property type="entry name" value="PriA"/>
</dbReference>
<dbReference type="GO" id="GO:0006269">
    <property type="term" value="P:DNA replication, synthesis of primer"/>
    <property type="evidence" value="ECO:0007669"/>
    <property type="project" value="UniProtKB-KW"/>
</dbReference>
<dbReference type="SUPFAM" id="SSF52540">
    <property type="entry name" value="P-loop containing nucleoside triphosphate hydrolases"/>
    <property type="match status" value="2"/>
</dbReference>
<feature type="binding site" evidence="12">
    <location>
        <position position="473"/>
    </location>
    <ligand>
        <name>Zn(2+)</name>
        <dbReference type="ChEBI" id="CHEBI:29105"/>
        <label>2</label>
    </ligand>
</feature>
<dbReference type="Proteomes" id="UP000199701">
    <property type="component" value="Unassembled WGS sequence"/>
</dbReference>
<dbReference type="RefSeq" id="WP_092450416.1">
    <property type="nucleotide sequence ID" value="NZ_FOJI01000002.1"/>
</dbReference>
<keyword evidence="1 12" id="KW-0639">Primosome</keyword>
<evidence type="ECO:0000256" key="9">
    <source>
        <dbReference type="ARBA" id="ARBA00023125"/>
    </source>
</evidence>
<dbReference type="Pfam" id="PF17764">
    <property type="entry name" value="PriA_3primeBD"/>
    <property type="match status" value="1"/>
</dbReference>
<feature type="binding site" evidence="12">
    <location>
        <position position="476"/>
    </location>
    <ligand>
        <name>Zn(2+)</name>
        <dbReference type="ChEBI" id="CHEBI:29105"/>
        <label>2</label>
    </ligand>
</feature>
<keyword evidence="7 12" id="KW-0862">Zinc</keyword>
<evidence type="ECO:0000256" key="1">
    <source>
        <dbReference type="ARBA" id="ARBA00022515"/>
    </source>
</evidence>
<sequence>MYANIIVDISHEQLDKTFQYLIPSELEDQIQVGMQVNVPFGKGNRMLTGYIVEITDIPEFDVTKIKPITSAVEGKVKVEGKLIQLAAWIRQNYGSTMNQALKTVIPIKESVKQKEKKAIKLIIPIEKAKEYLAEFERKHNGARVRFMESLIEDEIIEYGLVTGKLNIAAQTIKSFEGLGIIEISVEEYYRNPIKIKPKDEIRNRLNSTQKYITDSIKKEYDDGLRETYLIHGITGSGKTEVYMELIEHVIKQGKQVIMLIPEISLTYQTVIRFYRRFGDRVSIMNSRLSKGERYDQFTRALKGEIDIMIGPRSALFTPFENIGMIVIDEEHEGAYKSENAPKYHARETAIEIARMNNASVILGSATPSLEAYNNALTGKYKLYTLDERAKESKLPSVYVVDLREELKEGNRSIFSTKLQELMTDRLEKKQQIMLFLNKRGYAGFISCRACGHVMKCPHCDISLTSHNNGKLVCHFCGFEQPMVKACPKCGSKYISGFRAGTQQVEESVKKMYPQAKVLRMDMDTTSKKGGHEKILAAFFNQEADILIGTQMIVKGHDFPNVTLVGILAADMSLYASDYRAAERTFQLLTQAAGRSGRGEIAGEVVIQTYTPEHYSIITAQSQDYKAFYEQEIMYRTLLNYPPVCNMLLVKLSSKDEKALETATSTMKIGHNIKPKIGGVVHDEEGRKSEVKIEVESEGKIEPKETDNIQVIGPVNATLYKANDIYNKVIYIKAKSYQLLTKYKDEIELFAKDNVDFRKISVQFDFNPMNM</sequence>
<evidence type="ECO:0000256" key="2">
    <source>
        <dbReference type="ARBA" id="ARBA00022705"/>
    </source>
</evidence>
<evidence type="ECO:0000256" key="5">
    <source>
        <dbReference type="ARBA" id="ARBA00022801"/>
    </source>
</evidence>
<dbReference type="Gene3D" id="3.40.1440.60">
    <property type="entry name" value="PriA, 3(prime) DNA-binding domain"/>
    <property type="match status" value="1"/>
</dbReference>
<dbReference type="Gene3D" id="3.40.50.300">
    <property type="entry name" value="P-loop containing nucleotide triphosphate hydrolases"/>
    <property type="match status" value="2"/>
</dbReference>
<evidence type="ECO:0000313" key="15">
    <source>
        <dbReference type="Proteomes" id="UP000199701"/>
    </source>
</evidence>
<dbReference type="AlphaFoldDB" id="A0A1I0MTG8"/>
<evidence type="ECO:0000256" key="11">
    <source>
        <dbReference type="ARBA" id="ARBA00048988"/>
    </source>
</evidence>
<dbReference type="GO" id="GO:0043138">
    <property type="term" value="F:3'-5' DNA helicase activity"/>
    <property type="evidence" value="ECO:0007669"/>
    <property type="project" value="UniProtKB-EC"/>
</dbReference>
<comment type="function">
    <text evidence="12">Initiates the restart of stalled replication forks, which reloads the replicative helicase on sites other than the origin of replication. Recognizes and binds to abandoned replication forks and remodels them to uncover a helicase loading site. Promotes assembly of the primosome at these replication forks.</text>
</comment>
<comment type="subunit">
    <text evidence="12">Component of the replication restart primosome.</text>
</comment>
<dbReference type="InterPro" id="IPR001650">
    <property type="entry name" value="Helicase_C-like"/>
</dbReference>
<dbReference type="FunFam" id="3.40.50.300:FF:000489">
    <property type="entry name" value="Primosome assembly protein PriA"/>
    <property type="match status" value="1"/>
</dbReference>
<proteinExistence type="inferred from homology"/>
<dbReference type="PROSITE" id="PS51192">
    <property type="entry name" value="HELICASE_ATP_BIND_1"/>
    <property type="match status" value="1"/>
</dbReference>
<gene>
    <name evidence="12" type="primary">priA</name>
    <name evidence="14" type="ORF">SAMN05421659_10296</name>
</gene>
<feature type="binding site" evidence="12">
    <location>
        <position position="456"/>
    </location>
    <ligand>
        <name>Zn(2+)</name>
        <dbReference type="ChEBI" id="CHEBI:29105"/>
        <label>2</label>
    </ligand>
</feature>
<dbReference type="GO" id="GO:0005524">
    <property type="term" value="F:ATP binding"/>
    <property type="evidence" value="ECO:0007669"/>
    <property type="project" value="UniProtKB-UniRule"/>
</dbReference>
<accession>A0A1I0MTG8</accession>
<keyword evidence="15" id="KW-1185">Reference proteome</keyword>
<dbReference type="InterPro" id="IPR006935">
    <property type="entry name" value="Helicase/UvrB_N"/>
</dbReference>
<dbReference type="CDD" id="cd18804">
    <property type="entry name" value="SF2_C_priA"/>
    <property type="match status" value="1"/>
</dbReference>
<keyword evidence="2 12" id="KW-0235">DNA replication</keyword>
<name>A0A1I0MTG8_9FIRM</name>
<evidence type="ECO:0000256" key="7">
    <source>
        <dbReference type="ARBA" id="ARBA00022833"/>
    </source>
</evidence>
<comment type="similarity">
    <text evidence="12">Belongs to the helicase family. PriA subfamily.</text>
</comment>
<dbReference type="PANTHER" id="PTHR30580:SF0">
    <property type="entry name" value="PRIMOSOMAL PROTEIN N"/>
    <property type="match status" value="1"/>
</dbReference>
<keyword evidence="4 12" id="KW-0547">Nucleotide-binding</keyword>
<keyword evidence="10 12" id="KW-0413">Isomerase</keyword>
<keyword evidence="3 12" id="KW-0479">Metal-binding</keyword>
<dbReference type="InterPro" id="IPR014001">
    <property type="entry name" value="Helicase_ATP-bd"/>
</dbReference>
<dbReference type="SMART" id="SM00490">
    <property type="entry name" value="HELICc"/>
    <property type="match status" value="1"/>
</dbReference>
<evidence type="ECO:0000256" key="4">
    <source>
        <dbReference type="ARBA" id="ARBA00022741"/>
    </source>
</evidence>
<comment type="cofactor">
    <cofactor evidence="12">
        <name>Zn(2+)</name>
        <dbReference type="ChEBI" id="CHEBI:29105"/>
    </cofactor>
    <text evidence="12">Binds 2 zinc ions per subunit.</text>
</comment>
<feature type="binding site" evidence="12">
    <location>
        <position position="450"/>
    </location>
    <ligand>
        <name>Zn(2+)</name>
        <dbReference type="ChEBI" id="CHEBI:29105"/>
        <label>1</label>
    </ligand>
</feature>
<evidence type="ECO:0000256" key="10">
    <source>
        <dbReference type="ARBA" id="ARBA00023235"/>
    </source>
</evidence>
<feature type="domain" description="Helicase ATP-binding" evidence="13">
    <location>
        <begin position="219"/>
        <end position="385"/>
    </location>
</feature>
<dbReference type="EMBL" id="FOJI01000002">
    <property type="protein sequence ID" value="SEV91396.1"/>
    <property type="molecule type" value="Genomic_DNA"/>
</dbReference>
<dbReference type="GO" id="GO:0003677">
    <property type="term" value="F:DNA binding"/>
    <property type="evidence" value="ECO:0007669"/>
    <property type="project" value="UniProtKB-UniRule"/>
</dbReference>
<keyword evidence="8 12" id="KW-0067">ATP-binding</keyword>
<dbReference type="GO" id="GO:0006270">
    <property type="term" value="P:DNA replication initiation"/>
    <property type="evidence" value="ECO:0007669"/>
    <property type="project" value="TreeGrafter"/>
</dbReference>
<evidence type="ECO:0000259" key="13">
    <source>
        <dbReference type="PROSITE" id="PS51192"/>
    </source>
</evidence>
<dbReference type="Pfam" id="PF00271">
    <property type="entry name" value="Helicase_C"/>
    <property type="match status" value="1"/>
</dbReference>
<dbReference type="InterPro" id="IPR041222">
    <property type="entry name" value="PriA_3primeBD"/>
</dbReference>
<dbReference type="InterPro" id="IPR027417">
    <property type="entry name" value="P-loop_NTPase"/>
</dbReference>
<evidence type="ECO:0000256" key="3">
    <source>
        <dbReference type="ARBA" id="ARBA00022723"/>
    </source>
</evidence>
<feature type="binding site" evidence="12">
    <location>
        <position position="486"/>
    </location>
    <ligand>
        <name>Zn(2+)</name>
        <dbReference type="ChEBI" id="CHEBI:29105"/>
        <label>1</label>
    </ligand>
</feature>
<dbReference type="EC" id="5.6.2.4" evidence="12"/>
<evidence type="ECO:0000256" key="12">
    <source>
        <dbReference type="HAMAP-Rule" id="MF_00983"/>
    </source>
</evidence>
<feature type="binding site" evidence="12">
    <location>
        <position position="489"/>
    </location>
    <ligand>
        <name>Zn(2+)</name>
        <dbReference type="ChEBI" id="CHEBI:29105"/>
        <label>1</label>
    </ligand>
</feature>
<dbReference type="Pfam" id="PF18319">
    <property type="entry name" value="Zn_ribbon_PriA"/>
    <property type="match status" value="1"/>
</dbReference>
<dbReference type="GO" id="GO:0006302">
    <property type="term" value="P:double-strand break repair"/>
    <property type="evidence" value="ECO:0007669"/>
    <property type="project" value="InterPro"/>
</dbReference>
<protein>
    <recommendedName>
        <fullName evidence="12">Replication restart protein PriA</fullName>
    </recommendedName>
    <alternativeName>
        <fullName evidence="12">ATP-dependent DNA helicase PriA</fullName>
        <ecNumber evidence="12">5.6.2.4</ecNumber>
    </alternativeName>
    <alternativeName>
        <fullName evidence="12">DNA 3'-5' helicase PriA</fullName>
    </alternativeName>
</protein>
<dbReference type="HAMAP" id="MF_00983">
    <property type="entry name" value="PriA"/>
    <property type="match status" value="1"/>
</dbReference>
<keyword evidence="6 12" id="KW-0347">Helicase</keyword>
<reference evidence="14 15" key="1">
    <citation type="submission" date="2016-10" db="EMBL/GenBank/DDBJ databases">
        <authorList>
            <person name="de Groot N.N."/>
        </authorList>
    </citation>
    <scope>NUCLEOTIDE SEQUENCE [LARGE SCALE GENOMIC DNA]</scope>
    <source>
        <strain evidence="14 15">DSM 9179</strain>
    </source>
</reference>
<comment type="catalytic activity">
    <reaction evidence="12">
        <text>Couples ATP hydrolysis with the unwinding of duplex DNA by translocating in the 3'-5' direction.</text>
        <dbReference type="EC" id="5.6.2.4"/>
    </reaction>
</comment>
<dbReference type="NCBIfam" id="TIGR00595">
    <property type="entry name" value="priA"/>
    <property type="match status" value="1"/>
</dbReference>
<organism evidence="14 15">
    <name type="scientific">[Clostridium] fimetarium</name>
    <dbReference type="NCBI Taxonomy" id="99656"/>
    <lineage>
        <taxon>Bacteria</taxon>
        <taxon>Bacillati</taxon>
        <taxon>Bacillota</taxon>
        <taxon>Clostridia</taxon>
        <taxon>Lachnospirales</taxon>
        <taxon>Lachnospiraceae</taxon>
    </lineage>
</organism>
<dbReference type="OrthoDB" id="9759544at2"/>
<dbReference type="InterPro" id="IPR042115">
    <property type="entry name" value="PriA_3primeBD_sf"/>
</dbReference>
<dbReference type="SMART" id="SM00487">
    <property type="entry name" value="DEXDc"/>
    <property type="match status" value="1"/>
</dbReference>
<dbReference type="PANTHER" id="PTHR30580">
    <property type="entry name" value="PRIMOSOMAL PROTEIN N"/>
    <property type="match status" value="1"/>
</dbReference>
<evidence type="ECO:0000313" key="14">
    <source>
        <dbReference type="EMBL" id="SEV91396.1"/>
    </source>
</evidence>
<keyword evidence="5 12" id="KW-0378">Hydrolase</keyword>
<dbReference type="GO" id="GO:0006310">
    <property type="term" value="P:DNA recombination"/>
    <property type="evidence" value="ECO:0007669"/>
    <property type="project" value="InterPro"/>
</dbReference>
<dbReference type="Pfam" id="PF04851">
    <property type="entry name" value="ResIII"/>
    <property type="match status" value="1"/>
</dbReference>
<comment type="catalytic activity">
    <reaction evidence="11 12">
        <text>ATP + H2O = ADP + phosphate + H(+)</text>
        <dbReference type="Rhea" id="RHEA:13065"/>
        <dbReference type="ChEBI" id="CHEBI:15377"/>
        <dbReference type="ChEBI" id="CHEBI:15378"/>
        <dbReference type="ChEBI" id="CHEBI:30616"/>
        <dbReference type="ChEBI" id="CHEBI:43474"/>
        <dbReference type="ChEBI" id="CHEBI:456216"/>
        <dbReference type="EC" id="5.6.2.4"/>
    </reaction>
</comment>
<feature type="binding site" evidence="12">
    <location>
        <position position="447"/>
    </location>
    <ligand>
        <name>Zn(2+)</name>
        <dbReference type="ChEBI" id="CHEBI:29105"/>
        <label>1</label>
    </ligand>
</feature>
<dbReference type="CDD" id="cd17929">
    <property type="entry name" value="DEXHc_priA"/>
    <property type="match status" value="1"/>
</dbReference>
<dbReference type="InterPro" id="IPR040498">
    <property type="entry name" value="PriA_CRR"/>
</dbReference>
<evidence type="ECO:0000256" key="8">
    <source>
        <dbReference type="ARBA" id="ARBA00022840"/>
    </source>
</evidence>
<dbReference type="GO" id="GO:1990077">
    <property type="term" value="C:primosome complex"/>
    <property type="evidence" value="ECO:0007669"/>
    <property type="project" value="UniProtKB-UniRule"/>
</dbReference>
<evidence type="ECO:0000256" key="6">
    <source>
        <dbReference type="ARBA" id="ARBA00022806"/>
    </source>
</evidence>
<dbReference type="GO" id="GO:0016887">
    <property type="term" value="F:ATP hydrolysis activity"/>
    <property type="evidence" value="ECO:0007669"/>
    <property type="project" value="RHEA"/>
</dbReference>
<feature type="binding site" evidence="12">
    <location>
        <position position="459"/>
    </location>
    <ligand>
        <name>Zn(2+)</name>
        <dbReference type="ChEBI" id="CHEBI:29105"/>
        <label>2</label>
    </ligand>
</feature>